<protein>
    <submittedName>
        <fullName evidence="2">Epimerase</fullName>
    </submittedName>
</protein>
<name>A0ABQ6EQT8_9VIBR</name>
<dbReference type="PANTHER" id="PTHR48079:SF6">
    <property type="entry name" value="NAD(P)-BINDING DOMAIN-CONTAINING PROTEIN-RELATED"/>
    <property type="match status" value="1"/>
</dbReference>
<organism evidence="2 3">
    <name type="scientific">Vibrio algivorus</name>
    <dbReference type="NCBI Taxonomy" id="1667024"/>
    <lineage>
        <taxon>Bacteria</taxon>
        <taxon>Pseudomonadati</taxon>
        <taxon>Pseudomonadota</taxon>
        <taxon>Gammaproteobacteria</taxon>
        <taxon>Vibrionales</taxon>
        <taxon>Vibrionaceae</taxon>
        <taxon>Vibrio</taxon>
    </lineage>
</organism>
<reference evidence="3" key="1">
    <citation type="journal article" date="2019" name="Int. J. Syst. Evol. Microbiol.">
        <title>The Global Catalogue of Microorganisms (GCM) 10K type strain sequencing project: providing services to taxonomists for standard genome sequencing and annotation.</title>
        <authorList>
            <consortium name="The Broad Institute Genomics Platform"/>
            <consortium name="The Broad Institute Genome Sequencing Center for Infectious Disease"/>
            <person name="Wu L."/>
            <person name="Ma J."/>
        </authorList>
    </citation>
    <scope>NUCLEOTIDE SEQUENCE [LARGE SCALE GENOMIC DNA]</scope>
    <source>
        <strain evidence="3">NBRC 111146</strain>
    </source>
</reference>
<evidence type="ECO:0000313" key="3">
    <source>
        <dbReference type="Proteomes" id="UP001157156"/>
    </source>
</evidence>
<sequence>MDENDMDKQQITICGCGWLGLALAKSLVQQGFDVYGTKQSDIDAQALATFGIQGLPLVLPVDINQLDNQQQAALQQAFASDLLVINVPPGRYPNSAEDFKRKIQSLSHIAKQAGTKKILFISTTGVYAGCQGEITEDTPTLPNTESGHAHVWLESWLREEWQDNLVVLRLSGLIGPDRHPTKHIVKRYESTKQPLENGLTPVNLIHQYDIISAISHLLEQWPERKVLHLAAHSHPSRSEYYQAMAQHLGLTVPQFVENGAQNKWINAQASCQALNLTLQYDELMQFKPYQ</sequence>
<keyword evidence="3" id="KW-1185">Reference proteome</keyword>
<dbReference type="Pfam" id="PF01370">
    <property type="entry name" value="Epimerase"/>
    <property type="match status" value="1"/>
</dbReference>
<feature type="domain" description="NAD-dependent epimerase/dehydratase" evidence="1">
    <location>
        <begin position="15"/>
        <end position="220"/>
    </location>
</feature>
<evidence type="ECO:0000259" key="1">
    <source>
        <dbReference type="Pfam" id="PF01370"/>
    </source>
</evidence>
<accession>A0ABQ6EQT8</accession>
<dbReference type="SUPFAM" id="SSF51735">
    <property type="entry name" value="NAD(P)-binding Rossmann-fold domains"/>
    <property type="match status" value="1"/>
</dbReference>
<dbReference type="InterPro" id="IPR001509">
    <property type="entry name" value="Epimerase_deHydtase"/>
</dbReference>
<proteinExistence type="predicted"/>
<comment type="caution">
    <text evidence="2">The sequence shown here is derived from an EMBL/GenBank/DDBJ whole genome shotgun (WGS) entry which is preliminary data.</text>
</comment>
<dbReference type="InterPro" id="IPR036291">
    <property type="entry name" value="NAD(P)-bd_dom_sf"/>
</dbReference>
<dbReference type="EMBL" id="BSPV01000008">
    <property type="protein sequence ID" value="GLT15396.1"/>
    <property type="molecule type" value="Genomic_DNA"/>
</dbReference>
<gene>
    <name evidence="2" type="primary">yeeZ</name>
    <name evidence="2" type="ORF">GCM10007931_23710</name>
</gene>
<evidence type="ECO:0000313" key="2">
    <source>
        <dbReference type="EMBL" id="GLT15396.1"/>
    </source>
</evidence>
<dbReference type="Gene3D" id="3.40.50.720">
    <property type="entry name" value="NAD(P)-binding Rossmann-like Domain"/>
    <property type="match status" value="1"/>
</dbReference>
<dbReference type="Proteomes" id="UP001157156">
    <property type="component" value="Unassembled WGS sequence"/>
</dbReference>
<dbReference type="PANTHER" id="PTHR48079">
    <property type="entry name" value="PROTEIN YEEZ"/>
    <property type="match status" value="1"/>
</dbReference>
<dbReference type="InterPro" id="IPR051783">
    <property type="entry name" value="NAD(P)-dependent_oxidoreduct"/>
</dbReference>